<comment type="caution">
    <text evidence="1">The sequence shown here is derived from an EMBL/GenBank/DDBJ whole genome shotgun (WGS) entry which is preliminary data.</text>
</comment>
<proteinExistence type="predicted"/>
<evidence type="ECO:0008006" key="3">
    <source>
        <dbReference type="Google" id="ProtNLM"/>
    </source>
</evidence>
<dbReference type="EMBL" id="BAAATR010000050">
    <property type="protein sequence ID" value="GAA2274713.1"/>
    <property type="molecule type" value="Genomic_DNA"/>
</dbReference>
<organism evidence="1 2">
    <name type="scientific">Kitasatospora cystarginea</name>
    <dbReference type="NCBI Taxonomy" id="58350"/>
    <lineage>
        <taxon>Bacteria</taxon>
        <taxon>Bacillati</taxon>
        <taxon>Actinomycetota</taxon>
        <taxon>Actinomycetes</taxon>
        <taxon>Kitasatosporales</taxon>
        <taxon>Streptomycetaceae</taxon>
        <taxon>Kitasatospora</taxon>
    </lineage>
</organism>
<reference evidence="2" key="1">
    <citation type="journal article" date="2019" name="Int. J. Syst. Evol. Microbiol.">
        <title>The Global Catalogue of Microorganisms (GCM) 10K type strain sequencing project: providing services to taxonomists for standard genome sequencing and annotation.</title>
        <authorList>
            <consortium name="The Broad Institute Genomics Platform"/>
            <consortium name="The Broad Institute Genome Sequencing Center for Infectious Disease"/>
            <person name="Wu L."/>
            <person name="Ma J."/>
        </authorList>
    </citation>
    <scope>NUCLEOTIDE SEQUENCE [LARGE SCALE GENOMIC DNA]</scope>
    <source>
        <strain evidence="2">JCM 7356</strain>
    </source>
</reference>
<gene>
    <name evidence="1" type="ORF">GCM10010430_70890</name>
</gene>
<evidence type="ECO:0000313" key="1">
    <source>
        <dbReference type="EMBL" id="GAA2274713.1"/>
    </source>
</evidence>
<dbReference type="Proteomes" id="UP001500305">
    <property type="component" value="Unassembled WGS sequence"/>
</dbReference>
<evidence type="ECO:0000313" key="2">
    <source>
        <dbReference type="Proteomes" id="UP001500305"/>
    </source>
</evidence>
<sequence length="210" mass="22383">MHPGYYIGTAPDGSPTMTYLQGPDTWCCDTHVLDLEPAVDLVGAAVHEAGHAVAALLLGIHVVDVELTSQSVDLNCAPVVAVNGCTSVTYEVPESAYLTMLAAGERAHQRWLITQGLWSPERAWAVERGARDDQSKAVGVLKGRFPEPAFIGPALLFWQFRPAADALLQVNWDRVASLGRGLARRMHLSGNEAAELAGLANPPGPQAGPE</sequence>
<keyword evidence="2" id="KW-1185">Reference proteome</keyword>
<name>A0ABP5RTG3_9ACTN</name>
<accession>A0ABP5RTG3</accession>
<protein>
    <recommendedName>
        <fullName evidence="3">Peptidase M41 domain-containing protein</fullName>
    </recommendedName>
</protein>